<accession>A0A074X4X2</accession>
<dbReference type="Pfam" id="PF00067">
    <property type="entry name" value="p450"/>
    <property type="match status" value="1"/>
</dbReference>
<evidence type="ECO:0000313" key="7">
    <source>
        <dbReference type="EMBL" id="KEQ78829.1"/>
    </source>
</evidence>
<dbReference type="InterPro" id="IPR053007">
    <property type="entry name" value="CYP450_monoxygenase_sec-met"/>
</dbReference>
<evidence type="ECO:0000256" key="5">
    <source>
        <dbReference type="PIRSR" id="PIRSR602403-1"/>
    </source>
</evidence>
<dbReference type="STRING" id="1043002.A0A074X4X2"/>
<reference evidence="7 8" key="1">
    <citation type="journal article" date="2014" name="BMC Genomics">
        <title>Genome sequencing of four Aureobasidium pullulans varieties: biotechnological potential, stress tolerance, and description of new species.</title>
        <authorList>
            <person name="Gostin Ar C."/>
            <person name="Ohm R.A."/>
            <person name="Kogej T."/>
            <person name="Sonjak S."/>
            <person name="Turk M."/>
            <person name="Zajc J."/>
            <person name="Zalar P."/>
            <person name="Grube M."/>
            <person name="Sun H."/>
            <person name="Han J."/>
            <person name="Sharma A."/>
            <person name="Chiniquy J."/>
            <person name="Ngan C.Y."/>
            <person name="Lipzen A."/>
            <person name="Barry K."/>
            <person name="Grigoriev I.V."/>
            <person name="Gunde-Cimerman N."/>
        </authorList>
    </citation>
    <scope>NUCLEOTIDE SEQUENCE [LARGE SCALE GENOMIC DNA]</scope>
    <source>
        <strain evidence="7 8">EXF-150</strain>
    </source>
</reference>
<evidence type="ECO:0000256" key="6">
    <source>
        <dbReference type="SAM" id="Phobius"/>
    </source>
</evidence>
<keyword evidence="4 5" id="KW-0408">Iron</keyword>
<dbReference type="InterPro" id="IPR036396">
    <property type="entry name" value="Cyt_P450_sf"/>
</dbReference>
<dbReference type="RefSeq" id="XP_029755016.1">
    <property type="nucleotide sequence ID" value="XM_029910051.1"/>
</dbReference>
<dbReference type="GO" id="GO:0020037">
    <property type="term" value="F:heme binding"/>
    <property type="evidence" value="ECO:0007669"/>
    <property type="project" value="InterPro"/>
</dbReference>
<dbReference type="PANTHER" id="PTHR47582">
    <property type="entry name" value="P450, PUTATIVE (EUROFUNG)-RELATED"/>
    <property type="match status" value="1"/>
</dbReference>
<dbReference type="GO" id="GO:0004497">
    <property type="term" value="F:monooxygenase activity"/>
    <property type="evidence" value="ECO:0007669"/>
    <property type="project" value="InterPro"/>
</dbReference>
<organism evidence="7 8">
    <name type="scientific">Aureobasidium pullulans EXF-150</name>
    <dbReference type="NCBI Taxonomy" id="1043002"/>
    <lineage>
        <taxon>Eukaryota</taxon>
        <taxon>Fungi</taxon>
        <taxon>Dikarya</taxon>
        <taxon>Ascomycota</taxon>
        <taxon>Pezizomycotina</taxon>
        <taxon>Dothideomycetes</taxon>
        <taxon>Dothideomycetidae</taxon>
        <taxon>Dothideales</taxon>
        <taxon>Saccotheciaceae</taxon>
        <taxon>Aureobasidium</taxon>
    </lineage>
</organism>
<dbReference type="InterPro" id="IPR001128">
    <property type="entry name" value="Cyt_P450"/>
</dbReference>
<name>A0A074X4X2_AURPU</name>
<protein>
    <submittedName>
        <fullName evidence="7">Cytochrome P450</fullName>
    </submittedName>
</protein>
<evidence type="ECO:0000256" key="3">
    <source>
        <dbReference type="ARBA" id="ARBA00022723"/>
    </source>
</evidence>
<dbReference type="Proteomes" id="UP000030706">
    <property type="component" value="Unassembled WGS sequence"/>
</dbReference>
<evidence type="ECO:0000256" key="1">
    <source>
        <dbReference type="ARBA" id="ARBA00001971"/>
    </source>
</evidence>
<gene>
    <name evidence="7" type="ORF">M438DRAFT_409937</name>
</gene>
<dbReference type="OrthoDB" id="1470350at2759"/>
<dbReference type="PRINTS" id="PR00465">
    <property type="entry name" value="EP450IV"/>
</dbReference>
<dbReference type="EMBL" id="KL585013">
    <property type="protein sequence ID" value="KEQ78829.1"/>
    <property type="molecule type" value="Genomic_DNA"/>
</dbReference>
<dbReference type="GO" id="GO:0005506">
    <property type="term" value="F:iron ion binding"/>
    <property type="evidence" value="ECO:0007669"/>
    <property type="project" value="InterPro"/>
</dbReference>
<evidence type="ECO:0000256" key="2">
    <source>
        <dbReference type="ARBA" id="ARBA00010617"/>
    </source>
</evidence>
<dbReference type="GeneID" id="40752357"/>
<evidence type="ECO:0000313" key="8">
    <source>
        <dbReference type="Proteomes" id="UP000030706"/>
    </source>
</evidence>
<dbReference type="HOGENOM" id="CLU_018012_4_2_1"/>
<keyword evidence="3 5" id="KW-0479">Metal-binding</keyword>
<keyword evidence="5" id="KW-0349">Heme</keyword>
<dbReference type="Gene3D" id="1.10.630.10">
    <property type="entry name" value="Cytochrome P450"/>
    <property type="match status" value="1"/>
</dbReference>
<dbReference type="SUPFAM" id="SSF48264">
    <property type="entry name" value="Cytochrome P450"/>
    <property type="match status" value="1"/>
</dbReference>
<feature type="transmembrane region" description="Helical" evidence="6">
    <location>
        <begin position="267"/>
        <end position="288"/>
    </location>
</feature>
<keyword evidence="6" id="KW-0472">Membrane</keyword>
<sequence>MPDFISLSLYFQSVWAMVALVIFALALLACHEYPEKICRKTGYPICTISLLTGKAYVVGCPSTIQASFRNRDISFAPFAIEFVDRMDVLSQAAKKAYAEGLHETVIKTFHSTMNGASLRKMNVVALQEVARLLPGGATEPADPQTGCQTTSVQVEDVWVWLRDIMTISTTTALFGKKNSPWLKHPSLVKTYCSTDMIGTGATKQEMFLGEPHSQILPTDRHDIPSPSLPGTVANEDQGEVGPTTTKLAEIQRQVGYTATELGATYTVVLHGALVNMVPTMFWFAMYVFTQRNLLEQLRIEVAVAVSMDRATGKNCQRNAFVNSGNIDKTCPLLLSTLRETQRLVSLGTLHRRALKDTVIPGLDENGNERSYLLKKGTAMLLSIKWNHRDPLIWGASVNDFVADRFFDGENKRQDPVGVEERVAHDDDHTGTDARNLRRKAYMPFGGGKELCPGPNFATSEMLGTMVILILGYDIRRKDGGVLDLPKFAPPKMTQTTARPHPGADLQATVSRREGWEDILWSVRTHTDPETATRRT</sequence>
<dbReference type="PANTHER" id="PTHR47582:SF1">
    <property type="entry name" value="P450, PUTATIVE (EUROFUNG)-RELATED"/>
    <property type="match status" value="1"/>
</dbReference>
<comment type="cofactor">
    <cofactor evidence="1 5">
        <name>heme</name>
        <dbReference type="ChEBI" id="CHEBI:30413"/>
    </cofactor>
</comment>
<keyword evidence="8" id="KW-1185">Reference proteome</keyword>
<dbReference type="AlphaFoldDB" id="A0A074X4X2"/>
<comment type="similarity">
    <text evidence="2">Belongs to the cytochrome P450 family.</text>
</comment>
<dbReference type="GO" id="GO:0016705">
    <property type="term" value="F:oxidoreductase activity, acting on paired donors, with incorporation or reduction of molecular oxygen"/>
    <property type="evidence" value="ECO:0007669"/>
    <property type="project" value="InterPro"/>
</dbReference>
<proteinExistence type="inferred from homology"/>
<dbReference type="InterPro" id="IPR002403">
    <property type="entry name" value="Cyt_P450_E_grp-IV"/>
</dbReference>
<evidence type="ECO:0000256" key="4">
    <source>
        <dbReference type="ARBA" id="ARBA00023004"/>
    </source>
</evidence>
<feature type="binding site" description="axial binding residue" evidence="5">
    <location>
        <position position="451"/>
    </location>
    <ligand>
        <name>heme</name>
        <dbReference type="ChEBI" id="CHEBI:30413"/>
    </ligand>
    <ligandPart>
        <name>Fe</name>
        <dbReference type="ChEBI" id="CHEBI:18248"/>
    </ligandPart>
</feature>
<feature type="transmembrane region" description="Helical" evidence="6">
    <location>
        <begin position="7"/>
        <end position="29"/>
    </location>
</feature>
<keyword evidence="6" id="KW-0812">Transmembrane</keyword>
<keyword evidence="6" id="KW-1133">Transmembrane helix</keyword>